<feature type="chain" id="PRO_5046286718" description="EF-hand domain-containing protein" evidence="2">
    <location>
        <begin position="25"/>
        <end position="98"/>
    </location>
</feature>
<dbReference type="Gene3D" id="1.10.238.10">
    <property type="entry name" value="EF-hand"/>
    <property type="match status" value="2"/>
</dbReference>
<dbReference type="Proteomes" id="UP001589605">
    <property type="component" value="Unassembled WGS sequence"/>
</dbReference>
<evidence type="ECO:0000259" key="3">
    <source>
        <dbReference type="PROSITE" id="PS50222"/>
    </source>
</evidence>
<dbReference type="InterPro" id="IPR011992">
    <property type="entry name" value="EF-hand-dom_pair"/>
</dbReference>
<sequence length="98" mass="11344">MKLKTLTFAMLSLAFFAVSFSAQAQDKKREPNPEKMLERMDTDKNGTISLEEFKSVKRKKEVDAKTLEKNFAKMDTDSNGQLTLEELKKQPKKEKKKE</sequence>
<evidence type="ECO:0000313" key="5">
    <source>
        <dbReference type="Proteomes" id="UP001589605"/>
    </source>
</evidence>
<accession>A0ABV5F118</accession>
<dbReference type="PROSITE" id="PS00018">
    <property type="entry name" value="EF_HAND_1"/>
    <property type="match status" value="2"/>
</dbReference>
<feature type="compositionally biased region" description="Basic and acidic residues" evidence="1">
    <location>
        <begin position="25"/>
        <end position="44"/>
    </location>
</feature>
<feature type="signal peptide" evidence="2">
    <location>
        <begin position="1"/>
        <end position="24"/>
    </location>
</feature>
<feature type="domain" description="EF-hand" evidence="3">
    <location>
        <begin position="65"/>
        <end position="97"/>
    </location>
</feature>
<dbReference type="PROSITE" id="PS50222">
    <property type="entry name" value="EF_HAND_2"/>
    <property type="match status" value="2"/>
</dbReference>
<gene>
    <name evidence="4" type="ORF">ACFFVB_08565</name>
</gene>
<dbReference type="InterPro" id="IPR002048">
    <property type="entry name" value="EF_hand_dom"/>
</dbReference>
<dbReference type="SMART" id="SM00054">
    <property type="entry name" value="EFh"/>
    <property type="match status" value="2"/>
</dbReference>
<feature type="region of interest" description="Disordered" evidence="1">
    <location>
        <begin position="71"/>
        <end position="98"/>
    </location>
</feature>
<reference evidence="4 5" key="1">
    <citation type="submission" date="2024-09" db="EMBL/GenBank/DDBJ databases">
        <authorList>
            <person name="Sun Q."/>
            <person name="Mori K."/>
        </authorList>
    </citation>
    <scope>NUCLEOTIDE SEQUENCE [LARGE SCALE GENOMIC DNA]</scope>
    <source>
        <strain evidence="4 5">CECT 8286</strain>
    </source>
</reference>
<protein>
    <recommendedName>
        <fullName evidence="3">EF-hand domain-containing protein</fullName>
    </recommendedName>
</protein>
<organism evidence="4 5">
    <name type="scientific">Formosa undariae</name>
    <dbReference type="NCBI Taxonomy" id="1325436"/>
    <lineage>
        <taxon>Bacteria</taxon>
        <taxon>Pseudomonadati</taxon>
        <taxon>Bacteroidota</taxon>
        <taxon>Flavobacteriia</taxon>
        <taxon>Flavobacteriales</taxon>
        <taxon>Flavobacteriaceae</taxon>
        <taxon>Formosa</taxon>
    </lineage>
</organism>
<dbReference type="SUPFAM" id="SSF47473">
    <property type="entry name" value="EF-hand"/>
    <property type="match status" value="1"/>
</dbReference>
<feature type="region of interest" description="Disordered" evidence="1">
    <location>
        <begin position="24"/>
        <end position="44"/>
    </location>
</feature>
<dbReference type="InterPro" id="IPR018247">
    <property type="entry name" value="EF_Hand_1_Ca_BS"/>
</dbReference>
<evidence type="ECO:0000256" key="2">
    <source>
        <dbReference type="SAM" id="SignalP"/>
    </source>
</evidence>
<dbReference type="EMBL" id="JBHMEZ010000010">
    <property type="protein sequence ID" value="MFB9053132.1"/>
    <property type="molecule type" value="Genomic_DNA"/>
</dbReference>
<keyword evidence="5" id="KW-1185">Reference proteome</keyword>
<feature type="domain" description="EF-hand" evidence="3">
    <location>
        <begin position="28"/>
        <end position="63"/>
    </location>
</feature>
<proteinExistence type="predicted"/>
<evidence type="ECO:0000256" key="1">
    <source>
        <dbReference type="SAM" id="MobiDB-lite"/>
    </source>
</evidence>
<keyword evidence="2" id="KW-0732">Signal</keyword>
<name>A0ABV5F118_9FLAO</name>
<comment type="caution">
    <text evidence="4">The sequence shown here is derived from an EMBL/GenBank/DDBJ whole genome shotgun (WGS) entry which is preliminary data.</text>
</comment>
<dbReference type="Pfam" id="PF13499">
    <property type="entry name" value="EF-hand_7"/>
    <property type="match status" value="1"/>
</dbReference>
<evidence type="ECO:0000313" key="4">
    <source>
        <dbReference type="EMBL" id="MFB9053132.1"/>
    </source>
</evidence>
<dbReference type="RefSeq" id="WP_382382313.1">
    <property type="nucleotide sequence ID" value="NZ_JBHMEZ010000010.1"/>
</dbReference>